<evidence type="ECO:0000256" key="2">
    <source>
        <dbReference type="SAM" id="Phobius"/>
    </source>
</evidence>
<feature type="region of interest" description="Disordered" evidence="1">
    <location>
        <begin position="1"/>
        <end position="45"/>
    </location>
</feature>
<proteinExistence type="predicted"/>
<evidence type="ECO:0000313" key="3">
    <source>
        <dbReference type="EMBL" id="BDG72484.1"/>
    </source>
</evidence>
<dbReference type="Proteomes" id="UP000831327">
    <property type="component" value="Chromosome"/>
</dbReference>
<keyword evidence="4" id="KW-1185">Reference proteome</keyword>
<keyword evidence="2" id="KW-0812">Transmembrane</keyword>
<organism evidence="3 4">
    <name type="scientific">Roseomonas fluvialis</name>
    <dbReference type="NCBI Taxonomy" id="1750527"/>
    <lineage>
        <taxon>Bacteria</taxon>
        <taxon>Pseudomonadati</taxon>
        <taxon>Pseudomonadota</taxon>
        <taxon>Alphaproteobacteria</taxon>
        <taxon>Acetobacterales</taxon>
        <taxon>Roseomonadaceae</taxon>
        <taxon>Roseomonas</taxon>
    </lineage>
</organism>
<feature type="transmembrane region" description="Helical" evidence="2">
    <location>
        <begin position="215"/>
        <end position="238"/>
    </location>
</feature>
<feature type="compositionally biased region" description="Low complexity" evidence="1">
    <location>
        <begin position="16"/>
        <end position="41"/>
    </location>
</feature>
<evidence type="ECO:0000256" key="1">
    <source>
        <dbReference type="SAM" id="MobiDB-lite"/>
    </source>
</evidence>
<feature type="transmembrane region" description="Helical" evidence="2">
    <location>
        <begin position="244"/>
        <end position="263"/>
    </location>
</feature>
<keyword evidence="2" id="KW-1133">Transmembrane helix</keyword>
<feature type="transmembrane region" description="Helical" evidence="2">
    <location>
        <begin position="53"/>
        <end position="73"/>
    </location>
</feature>
<sequence>MTPDAPRDREQRSGMAPPGCAPGAARAPAPADGTTHAAATGRRADMAPAEAKSGALMGGLLLVGVALLLGAAWPAGSHIAFLSRATITEARIVDFHLVPRSRDSGRLRRVAIYEFALPDGSLQQAVGPMCSKRGCSERVGTILRVGYDPADPGSVRRLGFHDAWALPAALGGFGALWMAIWGLGAWLGVREARLLRATERAASGRLRRRQDGGRGADDLVVVLSVVIGIFALGAVAAALGGFPWLAVALVGFGLFWLLLGWLVSRDQG</sequence>
<reference evidence="3 4" key="1">
    <citation type="journal article" date="2016" name="Microbes Environ.">
        <title>Phylogenetically diverse aerobic anoxygenic phototrophic bacteria isolated from epilithic biofilms in Tama river, Japan.</title>
        <authorList>
            <person name="Hirose S."/>
            <person name="Matsuura K."/>
            <person name="Haruta S."/>
        </authorList>
    </citation>
    <scope>NUCLEOTIDE SEQUENCE [LARGE SCALE GENOMIC DNA]</scope>
    <source>
        <strain evidence="3 4">S08</strain>
    </source>
</reference>
<evidence type="ECO:0008006" key="5">
    <source>
        <dbReference type="Google" id="ProtNLM"/>
    </source>
</evidence>
<evidence type="ECO:0000313" key="4">
    <source>
        <dbReference type="Proteomes" id="UP000831327"/>
    </source>
</evidence>
<protein>
    <recommendedName>
        <fullName evidence="5">DUF3592 domain-containing protein</fullName>
    </recommendedName>
</protein>
<gene>
    <name evidence="3" type="ORF">Rmf_24130</name>
</gene>
<feature type="transmembrane region" description="Helical" evidence="2">
    <location>
        <begin position="164"/>
        <end position="189"/>
    </location>
</feature>
<name>A0ABN6P4D6_9PROT</name>
<keyword evidence="2" id="KW-0472">Membrane</keyword>
<feature type="compositionally biased region" description="Basic and acidic residues" evidence="1">
    <location>
        <begin position="1"/>
        <end position="12"/>
    </location>
</feature>
<dbReference type="EMBL" id="AP025637">
    <property type="protein sequence ID" value="BDG72484.1"/>
    <property type="molecule type" value="Genomic_DNA"/>
</dbReference>
<accession>A0ABN6P4D6</accession>